<keyword evidence="1" id="KW-0812">Transmembrane</keyword>
<dbReference type="EMBL" id="JBHRZV010000049">
    <property type="protein sequence ID" value="MFC3928350.1"/>
    <property type="molecule type" value="Genomic_DNA"/>
</dbReference>
<name>A0ABV8CWG7_9STRE</name>
<feature type="transmembrane region" description="Helical" evidence="1">
    <location>
        <begin position="151"/>
        <end position="170"/>
    </location>
</feature>
<sequence length="184" mass="20287">MAGLLNNAISTQLTQWFPNSALLKTWEPSIAPPLVEESLKFGLALVIIYLSRTKSIWSALGIGLGVGLGFELSEDYTYTLSTMLTPSGHPIPEAISRLESIIASHWLLTALMTTAVLLLYWKQSSAKSLLLYALAPLVLHILWNSSFGENLLFKVALTIVSWIICISLYITQIKTIDTKIPQTP</sequence>
<keyword evidence="2" id="KW-0645">Protease</keyword>
<keyword evidence="1" id="KW-1133">Transmembrane helix</keyword>
<reference evidence="3" key="1">
    <citation type="journal article" date="2019" name="Int. J. Syst. Evol. Microbiol.">
        <title>The Global Catalogue of Microorganisms (GCM) 10K type strain sequencing project: providing services to taxonomists for standard genome sequencing and annotation.</title>
        <authorList>
            <consortium name="The Broad Institute Genomics Platform"/>
            <consortium name="The Broad Institute Genome Sequencing Center for Infectious Disease"/>
            <person name="Wu L."/>
            <person name="Ma J."/>
        </authorList>
    </citation>
    <scope>NUCLEOTIDE SEQUENCE [LARGE SCALE GENOMIC DNA]</scope>
    <source>
        <strain evidence="3">CCUG 67170</strain>
    </source>
</reference>
<dbReference type="GO" id="GO:0008233">
    <property type="term" value="F:peptidase activity"/>
    <property type="evidence" value="ECO:0007669"/>
    <property type="project" value="UniProtKB-KW"/>
</dbReference>
<dbReference type="Pfam" id="PF13367">
    <property type="entry name" value="PrsW-protease"/>
    <property type="match status" value="1"/>
</dbReference>
<accession>A0ABV8CWG7</accession>
<proteinExistence type="predicted"/>
<evidence type="ECO:0000313" key="3">
    <source>
        <dbReference type="Proteomes" id="UP001595807"/>
    </source>
</evidence>
<feature type="transmembrane region" description="Helical" evidence="1">
    <location>
        <begin position="101"/>
        <end position="121"/>
    </location>
</feature>
<comment type="caution">
    <text evidence="2">The sequence shown here is derived from an EMBL/GenBank/DDBJ whole genome shotgun (WGS) entry which is preliminary data.</text>
</comment>
<dbReference type="GO" id="GO:0006508">
    <property type="term" value="P:proteolysis"/>
    <property type="evidence" value="ECO:0007669"/>
    <property type="project" value="UniProtKB-KW"/>
</dbReference>
<evidence type="ECO:0000313" key="2">
    <source>
        <dbReference type="EMBL" id="MFC3928350.1"/>
    </source>
</evidence>
<dbReference type="Proteomes" id="UP001595807">
    <property type="component" value="Unassembled WGS sequence"/>
</dbReference>
<dbReference type="InterPro" id="IPR026898">
    <property type="entry name" value="PrsW"/>
</dbReference>
<feature type="transmembrane region" description="Helical" evidence="1">
    <location>
        <begin position="128"/>
        <end position="145"/>
    </location>
</feature>
<keyword evidence="2" id="KW-0378">Hydrolase</keyword>
<evidence type="ECO:0000256" key="1">
    <source>
        <dbReference type="SAM" id="Phobius"/>
    </source>
</evidence>
<gene>
    <name evidence="2" type="ORF">ACFORF_07200</name>
</gene>
<keyword evidence="3" id="KW-1185">Reference proteome</keyword>
<keyword evidence="1" id="KW-0472">Membrane</keyword>
<protein>
    <submittedName>
        <fullName evidence="2">PrsW family glutamic-type intramembrane protease</fullName>
        <ecNumber evidence="2">3.4.-.-</ecNumber>
    </submittedName>
</protein>
<dbReference type="RefSeq" id="WP_380427092.1">
    <property type="nucleotide sequence ID" value="NZ_JBHRZV010000049.1"/>
</dbReference>
<dbReference type="EC" id="3.4.-.-" evidence="2"/>
<organism evidence="2 3">
    <name type="scientific">Streptococcus caprae</name>
    <dbReference type="NCBI Taxonomy" id="1640501"/>
    <lineage>
        <taxon>Bacteria</taxon>
        <taxon>Bacillati</taxon>
        <taxon>Bacillota</taxon>
        <taxon>Bacilli</taxon>
        <taxon>Lactobacillales</taxon>
        <taxon>Streptococcaceae</taxon>
        <taxon>Streptococcus</taxon>
    </lineage>
</organism>